<sequence length="207" mass="23282">MTHLKMATLGGSLECVVRTPATGRGPLETKWKYLECVVRTPAIGLLGLHSQPLNRACICSKFIWDDPFPVNTWVFIQPVEGQYWLEAWLCMLPDNKRTSMAPSRHWCMNVNQFPCSDPFYNLLSLMNFNVVDTSIRVLAHTVKKSNPSHPGILHACIESVFIPLLSKSAGPQGTNEMEGKPFKLVSQKPHTAALVSMTIRQDQAWYL</sequence>
<gene>
    <name evidence="1" type="ORF">VNO77_08990</name>
</gene>
<evidence type="ECO:0000313" key="1">
    <source>
        <dbReference type="EMBL" id="KAK7350399.1"/>
    </source>
</evidence>
<comment type="caution">
    <text evidence="1">The sequence shown here is derived from an EMBL/GenBank/DDBJ whole genome shotgun (WGS) entry which is preliminary data.</text>
</comment>
<dbReference type="AlphaFoldDB" id="A0AAN9M9P3"/>
<dbReference type="EMBL" id="JAYMYQ010000002">
    <property type="protein sequence ID" value="KAK7350399.1"/>
    <property type="molecule type" value="Genomic_DNA"/>
</dbReference>
<keyword evidence="2" id="KW-1185">Reference proteome</keyword>
<dbReference type="Proteomes" id="UP001367508">
    <property type="component" value="Unassembled WGS sequence"/>
</dbReference>
<organism evidence="1 2">
    <name type="scientific">Canavalia gladiata</name>
    <name type="common">Sword bean</name>
    <name type="synonym">Dolichos gladiatus</name>
    <dbReference type="NCBI Taxonomy" id="3824"/>
    <lineage>
        <taxon>Eukaryota</taxon>
        <taxon>Viridiplantae</taxon>
        <taxon>Streptophyta</taxon>
        <taxon>Embryophyta</taxon>
        <taxon>Tracheophyta</taxon>
        <taxon>Spermatophyta</taxon>
        <taxon>Magnoliopsida</taxon>
        <taxon>eudicotyledons</taxon>
        <taxon>Gunneridae</taxon>
        <taxon>Pentapetalae</taxon>
        <taxon>rosids</taxon>
        <taxon>fabids</taxon>
        <taxon>Fabales</taxon>
        <taxon>Fabaceae</taxon>
        <taxon>Papilionoideae</taxon>
        <taxon>50 kb inversion clade</taxon>
        <taxon>NPAAA clade</taxon>
        <taxon>indigoferoid/millettioid clade</taxon>
        <taxon>Phaseoleae</taxon>
        <taxon>Canavalia</taxon>
    </lineage>
</organism>
<name>A0AAN9M9P3_CANGL</name>
<proteinExistence type="predicted"/>
<protein>
    <submittedName>
        <fullName evidence="1">Uncharacterized protein</fullName>
    </submittedName>
</protein>
<reference evidence="1 2" key="1">
    <citation type="submission" date="2024-01" db="EMBL/GenBank/DDBJ databases">
        <title>The genomes of 5 underutilized Papilionoideae crops provide insights into root nodulation and disease resistanc.</title>
        <authorList>
            <person name="Jiang F."/>
        </authorList>
    </citation>
    <scope>NUCLEOTIDE SEQUENCE [LARGE SCALE GENOMIC DNA]</scope>
    <source>
        <strain evidence="1">LVBAO_FW01</strain>
        <tissue evidence="1">Leaves</tissue>
    </source>
</reference>
<accession>A0AAN9M9P3</accession>
<evidence type="ECO:0000313" key="2">
    <source>
        <dbReference type="Proteomes" id="UP001367508"/>
    </source>
</evidence>